<comment type="similarity">
    <text evidence="1">Belongs to the thioredoxin family.</text>
</comment>
<evidence type="ECO:0000256" key="1">
    <source>
        <dbReference type="ARBA" id="ARBA00008987"/>
    </source>
</evidence>
<dbReference type="RefSeq" id="XP_033383394.1">
    <property type="nucleotide sequence ID" value="XM_033528386.1"/>
</dbReference>
<evidence type="ECO:0000259" key="2">
    <source>
        <dbReference type="Pfam" id="PF06110"/>
    </source>
</evidence>
<dbReference type="InterPro" id="IPR036249">
    <property type="entry name" value="Thioredoxin-like_sf"/>
</dbReference>
<dbReference type="Gene3D" id="3.40.30.10">
    <property type="entry name" value="Glutaredoxin"/>
    <property type="match status" value="1"/>
</dbReference>
<feature type="domain" description="Thioredoxin" evidence="2">
    <location>
        <begin position="21"/>
        <end position="107"/>
    </location>
</feature>
<gene>
    <name evidence="3" type="ORF">BU24DRAFT_423971</name>
</gene>
<keyword evidence="4" id="KW-1185">Reference proteome</keyword>
<dbReference type="EMBL" id="ML978070">
    <property type="protein sequence ID" value="KAF2015055.1"/>
    <property type="molecule type" value="Genomic_DNA"/>
</dbReference>
<dbReference type="SUPFAM" id="SSF52833">
    <property type="entry name" value="Thioredoxin-like"/>
    <property type="match status" value="1"/>
</dbReference>
<dbReference type="Pfam" id="PF06110">
    <property type="entry name" value="TXD17-like_Trx"/>
    <property type="match status" value="1"/>
</dbReference>
<dbReference type="InterPro" id="IPR010357">
    <property type="entry name" value="TXNDC17_dom"/>
</dbReference>
<dbReference type="InterPro" id="IPR045108">
    <property type="entry name" value="TXNDC17-like"/>
</dbReference>
<name>A0A6A5XP66_9PLEO</name>
<dbReference type="AlphaFoldDB" id="A0A6A5XP66"/>
<evidence type="ECO:0000313" key="3">
    <source>
        <dbReference type="EMBL" id="KAF2015055.1"/>
    </source>
</evidence>
<evidence type="ECO:0000313" key="4">
    <source>
        <dbReference type="Proteomes" id="UP000799778"/>
    </source>
</evidence>
<protein>
    <recommendedName>
        <fullName evidence="2">Thioredoxin domain-containing protein</fullName>
    </recommendedName>
</protein>
<proteinExistence type="inferred from homology"/>
<dbReference type="FunFam" id="3.40.30.10:FF:000304">
    <property type="entry name" value="Unplaced genomic scaffold supercont1.12, whole genome shotgun sequence"/>
    <property type="match status" value="1"/>
</dbReference>
<dbReference type="GO" id="GO:0047134">
    <property type="term" value="F:protein-disulfide reductase [NAD(P)H] activity"/>
    <property type="evidence" value="ECO:0007669"/>
    <property type="project" value="InterPro"/>
</dbReference>
<dbReference type="PANTHER" id="PTHR12452:SF0">
    <property type="entry name" value="THIOREDOXIN DOMAIN-CONTAINING PROTEIN 17"/>
    <property type="match status" value="1"/>
</dbReference>
<dbReference type="OrthoDB" id="78947at2759"/>
<dbReference type="PANTHER" id="PTHR12452">
    <property type="entry name" value="42-9-9 PROTEIN-RELATED"/>
    <property type="match status" value="1"/>
</dbReference>
<sequence>MPIFDHYKVPSSAQALPLPEEPSAKTFICFIASTDPKTNQAWCPDVRAALPVLKRAFGGETAPELRYVHVGQIPEWRSSDNVYRKKWGVKSVPTLARYERIDGKVQETGKLEEGEILDSKKLKSLLGGSLAAL</sequence>
<reference evidence="3" key="1">
    <citation type="journal article" date="2020" name="Stud. Mycol.">
        <title>101 Dothideomycetes genomes: a test case for predicting lifestyles and emergence of pathogens.</title>
        <authorList>
            <person name="Haridas S."/>
            <person name="Albert R."/>
            <person name="Binder M."/>
            <person name="Bloem J."/>
            <person name="Labutti K."/>
            <person name="Salamov A."/>
            <person name="Andreopoulos B."/>
            <person name="Baker S."/>
            <person name="Barry K."/>
            <person name="Bills G."/>
            <person name="Bluhm B."/>
            <person name="Cannon C."/>
            <person name="Castanera R."/>
            <person name="Culley D."/>
            <person name="Daum C."/>
            <person name="Ezra D."/>
            <person name="Gonzalez J."/>
            <person name="Henrissat B."/>
            <person name="Kuo A."/>
            <person name="Liang C."/>
            <person name="Lipzen A."/>
            <person name="Lutzoni F."/>
            <person name="Magnuson J."/>
            <person name="Mondo S."/>
            <person name="Nolan M."/>
            <person name="Ohm R."/>
            <person name="Pangilinan J."/>
            <person name="Park H.-J."/>
            <person name="Ramirez L."/>
            <person name="Alfaro M."/>
            <person name="Sun H."/>
            <person name="Tritt A."/>
            <person name="Yoshinaga Y."/>
            <person name="Zwiers L.-H."/>
            <person name="Turgeon B."/>
            <person name="Goodwin S."/>
            <person name="Spatafora J."/>
            <person name="Crous P."/>
            <person name="Grigoriev I."/>
        </authorList>
    </citation>
    <scope>NUCLEOTIDE SEQUENCE</scope>
    <source>
        <strain evidence="3">CBS 175.79</strain>
    </source>
</reference>
<accession>A0A6A5XP66</accession>
<dbReference type="GO" id="GO:0005829">
    <property type="term" value="C:cytosol"/>
    <property type="evidence" value="ECO:0007669"/>
    <property type="project" value="TreeGrafter"/>
</dbReference>
<dbReference type="GeneID" id="54285783"/>
<dbReference type="Proteomes" id="UP000799778">
    <property type="component" value="Unassembled WGS sequence"/>
</dbReference>
<organism evidence="3 4">
    <name type="scientific">Aaosphaeria arxii CBS 175.79</name>
    <dbReference type="NCBI Taxonomy" id="1450172"/>
    <lineage>
        <taxon>Eukaryota</taxon>
        <taxon>Fungi</taxon>
        <taxon>Dikarya</taxon>
        <taxon>Ascomycota</taxon>
        <taxon>Pezizomycotina</taxon>
        <taxon>Dothideomycetes</taxon>
        <taxon>Pleosporomycetidae</taxon>
        <taxon>Pleosporales</taxon>
        <taxon>Pleosporales incertae sedis</taxon>
        <taxon>Aaosphaeria</taxon>
    </lineage>
</organism>